<dbReference type="Proteomes" id="UP000663828">
    <property type="component" value="Unassembled WGS sequence"/>
</dbReference>
<organism evidence="1 2">
    <name type="scientific">Adineta ricciae</name>
    <name type="common">Rotifer</name>
    <dbReference type="NCBI Taxonomy" id="249248"/>
    <lineage>
        <taxon>Eukaryota</taxon>
        <taxon>Metazoa</taxon>
        <taxon>Spiralia</taxon>
        <taxon>Gnathifera</taxon>
        <taxon>Rotifera</taxon>
        <taxon>Eurotatoria</taxon>
        <taxon>Bdelloidea</taxon>
        <taxon>Adinetida</taxon>
        <taxon>Adinetidae</taxon>
        <taxon>Adineta</taxon>
    </lineage>
</organism>
<reference evidence="1" key="1">
    <citation type="submission" date="2021-02" db="EMBL/GenBank/DDBJ databases">
        <authorList>
            <person name="Nowell W R."/>
        </authorList>
    </citation>
    <scope>NUCLEOTIDE SEQUENCE</scope>
</reference>
<accession>A0A816BK45</accession>
<name>A0A816BK45_ADIRI</name>
<comment type="caution">
    <text evidence="1">The sequence shown here is derived from an EMBL/GenBank/DDBJ whole genome shotgun (WGS) entry which is preliminary data.</text>
</comment>
<proteinExistence type="predicted"/>
<evidence type="ECO:0000313" key="1">
    <source>
        <dbReference type="EMBL" id="CAF1610332.1"/>
    </source>
</evidence>
<sequence length="10" mass="1081">MLVGTNFKTA</sequence>
<protein>
    <submittedName>
        <fullName evidence="1">Uncharacterized protein</fullName>
    </submittedName>
</protein>
<feature type="non-terminal residue" evidence="1">
    <location>
        <position position="10"/>
    </location>
</feature>
<dbReference type="EMBL" id="CAJNOR010007083">
    <property type="protein sequence ID" value="CAF1610332.1"/>
    <property type="molecule type" value="Genomic_DNA"/>
</dbReference>
<keyword evidence="2" id="KW-1185">Reference proteome</keyword>
<evidence type="ECO:0000313" key="2">
    <source>
        <dbReference type="Proteomes" id="UP000663828"/>
    </source>
</evidence>
<gene>
    <name evidence="1" type="ORF">XAT740_LOCUS48822</name>
</gene>